<feature type="region of interest" description="Disordered" evidence="1">
    <location>
        <begin position="46"/>
        <end position="67"/>
    </location>
</feature>
<comment type="caution">
    <text evidence="2">The sequence shown here is derived from an EMBL/GenBank/DDBJ whole genome shotgun (WGS) entry which is preliminary data.</text>
</comment>
<name>A0A645IQF0_9ZZZZ</name>
<dbReference type="AlphaFoldDB" id="A0A645IQF0"/>
<proteinExistence type="predicted"/>
<evidence type="ECO:0000256" key="1">
    <source>
        <dbReference type="SAM" id="MobiDB-lite"/>
    </source>
</evidence>
<protein>
    <submittedName>
        <fullName evidence="2">Uncharacterized protein</fullName>
    </submittedName>
</protein>
<dbReference type="EMBL" id="VSSQ01118789">
    <property type="protein sequence ID" value="MPN52559.1"/>
    <property type="molecule type" value="Genomic_DNA"/>
</dbReference>
<evidence type="ECO:0000313" key="2">
    <source>
        <dbReference type="EMBL" id="MPN52559.1"/>
    </source>
</evidence>
<organism evidence="2">
    <name type="scientific">bioreactor metagenome</name>
    <dbReference type="NCBI Taxonomy" id="1076179"/>
    <lineage>
        <taxon>unclassified sequences</taxon>
        <taxon>metagenomes</taxon>
        <taxon>ecological metagenomes</taxon>
    </lineage>
</organism>
<gene>
    <name evidence="2" type="ORF">SDC9_200221</name>
</gene>
<reference evidence="2" key="1">
    <citation type="submission" date="2019-08" db="EMBL/GenBank/DDBJ databases">
        <authorList>
            <person name="Kucharzyk K."/>
            <person name="Murdoch R.W."/>
            <person name="Higgins S."/>
            <person name="Loffler F."/>
        </authorList>
    </citation>
    <scope>NUCLEOTIDE SEQUENCE</scope>
</reference>
<sequence>MQNRIFECVDCAHQWEEKPCTLGGKHGYEIACPACGSMKKSKVENGTKHACGGENHEHGHSCCGNHK</sequence>
<accession>A0A645IQF0</accession>